<dbReference type="Proteomes" id="UP000634136">
    <property type="component" value="Unassembled WGS sequence"/>
</dbReference>
<comment type="caution">
    <text evidence="1">The sequence shown here is derived from an EMBL/GenBank/DDBJ whole genome shotgun (WGS) entry which is preliminary data.</text>
</comment>
<proteinExistence type="predicted"/>
<organism evidence="1 2">
    <name type="scientific">Senna tora</name>
    <dbReference type="NCBI Taxonomy" id="362788"/>
    <lineage>
        <taxon>Eukaryota</taxon>
        <taxon>Viridiplantae</taxon>
        <taxon>Streptophyta</taxon>
        <taxon>Embryophyta</taxon>
        <taxon>Tracheophyta</taxon>
        <taxon>Spermatophyta</taxon>
        <taxon>Magnoliopsida</taxon>
        <taxon>eudicotyledons</taxon>
        <taxon>Gunneridae</taxon>
        <taxon>Pentapetalae</taxon>
        <taxon>rosids</taxon>
        <taxon>fabids</taxon>
        <taxon>Fabales</taxon>
        <taxon>Fabaceae</taxon>
        <taxon>Caesalpinioideae</taxon>
        <taxon>Cassia clade</taxon>
        <taxon>Senna</taxon>
    </lineage>
</organism>
<evidence type="ECO:0000313" key="1">
    <source>
        <dbReference type="EMBL" id="KAF7800770.1"/>
    </source>
</evidence>
<keyword evidence="2" id="KW-1185">Reference proteome</keyword>
<name>A0A834SBR9_9FABA</name>
<gene>
    <name evidence="1" type="ORF">G2W53_044728</name>
</gene>
<protein>
    <submittedName>
        <fullName evidence="1">Transposon Ty3-G Gag-Pol polyprotein</fullName>
    </submittedName>
</protein>
<reference evidence="1" key="1">
    <citation type="submission" date="2020-09" db="EMBL/GenBank/DDBJ databases">
        <title>Genome-Enabled Discovery of Anthraquinone Biosynthesis in Senna tora.</title>
        <authorList>
            <person name="Kang S.-H."/>
            <person name="Pandey R.P."/>
            <person name="Lee C.-M."/>
            <person name="Sim J.-S."/>
            <person name="Jeong J.-T."/>
            <person name="Choi B.-S."/>
            <person name="Jung M."/>
            <person name="Ginzburg D."/>
            <person name="Zhao K."/>
            <person name="Won S.Y."/>
            <person name="Oh T.-J."/>
            <person name="Yu Y."/>
            <person name="Kim N.-H."/>
            <person name="Lee O.R."/>
            <person name="Lee T.-H."/>
            <person name="Bashyal P."/>
            <person name="Kim T.-S."/>
            <person name="Lee W.-H."/>
            <person name="Kawkins C."/>
            <person name="Kim C.-K."/>
            <person name="Kim J.S."/>
            <person name="Ahn B.O."/>
            <person name="Rhee S.Y."/>
            <person name="Sohng J.K."/>
        </authorList>
    </citation>
    <scope>NUCLEOTIDE SEQUENCE</scope>
    <source>
        <tissue evidence="1">Leaf</tissue>
    </source>
</reference>
<evidence type="ECO:0000313" key="2">
    <source>
        <dbReference type="Proteomes" id="UP000634136"/>
    </source>
</evidence>
<dbReference type="EMBL" id="JAAIUW010000173">
    <property type="protein sequence ID" value="KAF7800770.1"/>
    <property type="molecule type" value="Genomic_DNA"/>
</dbReference>
<accession>A0A834SBR9</accession>
<sequence length="79" mass="8787">MEDEHVGYKLDDDNSESTVDAFSDGYFSFTELLHADDDTLASFSSLYSFPSTCSCGVMMPVWGSYSLSFQVCQAMKQGR</sequence>
<dbReference type="AlphaFoldDB" id="A0A834SBR9"/>